<dbReference type="InterPro" id="IPR017916">
    <property type="entry name" value="SB_dom"/>
</dbReference>
<evidence type="ECO:0000259" key="8">
    <source>
        <dbReference type="PROSITE" id="PS51312"/>
    </source>
</evidence>
<dbReference type="GO" id="GO:0043130">
    <property type="term" value="F:ubiquitin binding"/>
    <property type="evidence" value="ECO:0007669"/>
    <property type="project" value="TreeGrafter"/>
</dbReference>
<dbReference type="GO" id="GO:0000813">
    <property type="term" value="C:ESCRT I complex"/>
    <property type="evidence" value="ECO:0007669"/>
    <property type="project" value="TreeGrafter"/>
</dbReference>
<proteinExistence type="inferred from homology"/>
<dbReference type="Pfam" id="PF09454">
    <property type="entry name" value="Vps23_core"/>
    <property type="match status" value="1"/>
</dbReference>
<evidence type="ECO:0000256" key="4">
    <source>
        <dbReference type="ARBA" id="ARBA00022753"/>
    </source>
</evidence>
<dbReference type="PROSITE" id="PS51312">
    <property type="entry name" value="SB"/>
    <property type="match status" value="1"/>
</dbReference>
<feature type="domain" description="UEV" evidence="9">
    <location>
        <begin position="14"/>
        <end position="153"/>
    </location>
</feature>
<reference evidence="10" key="1">
    <citation type="submission" date="2022-03" db="EMBL/GenBank/DDBJ databases">
        <title>A functionally conserved STORR gene fusion in Papaver species that diverged 16.8 million years ago.</title>
        <authorList>
            <person name="Catania T."/>
        </authorList>
    </citation>
    <scope>NUCLEOTIDE SEQUENCE</scope>
    <source>
        <strain evidence="10">S-191538</strain>
    </source>
</reference>
<dbReference type="SUPFAM" id="SSF140111">
    <property type="entry name" value="Endosomal sorting complex assembly domain"/>
    <property type="match status" value="1"/>
</dbReference>
<keyword evidence="3 7" id="KW-0813">Transport</keyword>
<evidence type="ECO:0008006" key="12">
    <source>
        <dbReference type="Google" id="ProtNLM"/>
    </source>
</evidence>
<keyword evidence="6" id="KW-0175">Coiled coil</keyword>
<keyword evidence="5 7" id="KW-0653">Protein transport</keyword>
<dbReference type="PANTHER" id="PTHR23306">
    <property type="entry name" value="TUMOR SUSCEPTIBILITY GENE 101 PROTEIN-RELATED"/>
    <property type="match status" value="1"/>
</dbReference>
<dbReference type="InterPro" id="IPR008883">
    <property type="entry name" value="UEV_N"/>
</dbReference>
<dbReference type="InterPro" id="IPR016135">
    <property type="entry name" value="UBQ-conjugating_enzyme/RWD"/>
</dbReference>
<comment type="caution">
    <text evidence="10">The sequence shown here is derived from an EMBL/GenBank/DDBJ whole genome shotgun (WGS) entry which is preliminary data.</text>
</comment>
<dbReference type="GO" id="GO:0008333">
    <property type="term" value="P:endosome to lysosome transport"/>
    <property type="evidence" value="ECO:0007669"/>
    <property type="project" value="TreeGrafter"/>
</dbReference>
<dbReference type="SUPFAM" id="SSF54495">
    <property type="entry name" value="UBC-like"/>
    <property type="match status" value="1"/>
</dbReference>
<dbReference type="AlphaFoldDB" id="A0AA41VNS2"/>
<dbReference type="Gene3D" id="3.10.110.10">
    <property type="entry name" value="Ubiquitin Conjugating Enzyme"/>
    <property type="match status" value="1"/>
</dbReference>
<feature type="domain" description="SB" evidence="8">
    <location>
        <begin position="267"/>
        <end position="335"/>
    </location>
</feature>
<evidence type="ECO:0000256" key="1">
    <source>
        <dbReference type="ARBA" id="ARBA00004177"/>
    </source>
</evidence>
<evidence type="ECO:0000256" key="7">
    <source>
        <dbReference type="PROSITE-ProRule" id="PRU00644"/>
    </source>
</evidence>
<evidence type="ECO:0000256" key="2">
    <source>
        <dbReference type="ARBA" id="ARBA00009594"/>
    </source>
</evidence>
<dbReference type="Gene3D" id="6.10.140.820">
    <property type="match status" value="1"/>
</dbReference>
<dbReference type="InterPro" id="IPR037202">
    <property type="entry name" value="ESCRT_assembly_dom"/>
</dbReference>
<dbReference type="EMBL" id="JAJJMA010260472">
    <property type="protein sequence ID" value="MCL7044657.1"/>
    <property type="molecule type" value="Genomic_DNA"/>
</dbReference>
<dbReference type="PANTHER" id="PTHR23306:SF21">
    <property type="entry name" value="UBIQUITIN-CONJUGATING ENZYME_RWD-LIKE PROTEIN"/>
    <property type="match status" value="1"/>
</dbReference>
<keyword evidence="4" id="KW-0967">Endosome</keyword>
<protein>
    <recommendedName>
        <fullName evidence="12">Protein ELC-like</fullName>
    </recommendedName>
</protein>
<name>A0AA41VNS2_PAPNU</name>
<dbReference type="Proteomes" id="UP001177140">
    <property type="component" value="Unassembled WGS sequence"/>
</dbReference>
<dbReference type="CDD" id="cd11685">
    <property type="entry name" value="UEV_TSG101-like"/>
    <property type="match status" value="1"/>
</dbReference>
<dbReference type="InterPro" id="IPR052070">
    <property type="entry name" value="ESCRT-I_UEV_domain"/>
</dbReference>
<accession>A0AA41VNS2</accession>
<dbReference type="PROSITE" id="PS51322">
    <property type="entry name" value="UEV"/>
    <property type="match status" value="1"/>
</dbReference>
<evidence type="ECO:0000256" key="6">
    <source>
        <dbReference type="ARBA" id="ARBA00023054"/>
    </source>
</evidence>
<dbReference type="GO" id="GO:0015031">
    <property type="term" value="P:protein transport"/>
    <property type="evidence" value="ECO:0007669"/>
    <property type="project" value="UniProtKB-UniRule"/>
</dbReference>
<sequence length="341" mass="38894">MATLTSTRIIDAALRCDGPHSLSYKHHNLKWLIRQHLLSLLNNFPSLKPSIDTFTHDDGTTVKLLVASGYFPVSHNIHLAIWIHESYPFCAPFALLSSASTSKSFHDHPFVSPAGVVSIPYTHLWKYPQSNLLDFARNLVHVFTYRHPFAPEPLGPPRFIDTSLVSKMEALNFLCISLHRDIIASTDKANDDIDALSSLQAELVHRKEILNIELGESRYERFRLKETVRDLAYEADVLMNWLKVNDHRDSHNKMAEDSIDDAFEAVDEESNQVLNCSSEGKAIEDLLFVLDSALKEGVVPLDKYLKQVRTLSREQFFHRAMIVKLRSSDMLYQLDDYETAT</sequence>
<gene>
    <name evidence="10" type="ORF">MKW94_022577</name>
</gene>
<evidence type="ECO:0000313" key="10">
    <source>
        <dbReference type="EMBL" id="MCL7044657.1"/>
    </source>
</evidence>
<dbReference type="Pfam" id="PF05743">
    <property type="entry name" value="UEV"/>
    <property type="match status" value="1"/>
</dbReference>
<evidence type="ECO:0000256" key="3">
    <source>
        <dbReference type="ARBA" id="ARBA00022448"/>
    </source>
</evidence>
<evidence type="ECO:0000313" key="11">
    <source>
        <dbReference type="Proteomes" id="UP001177140"/>
    </source>
</evidence>
<comment type="subcellular location">
    <subcellularLocation>
        <location evidence="1">Endosome</location>
    </subcellularLocation>
</comment>
<evidence type="ECO:0000256" key="5">
    <source>
        <dbReference type="ARBA" id="ARBA00022927"/>
    </source>
</evidence>
<evidence type="ECO:0000259" key="9">
    <source>
        <dbReference type="PROSITE" id="PS51322"/>
    </source>
</evidence>
<comment type="similarity">
    <text evidence="2">Belongs to the ubiquitin-conjugating enzyme family. UEV subfamily.</text>
</comment>
<keyword evidence="11" id="KW-1185">Reference proteome</keyword>
<organism evidence="10 11">
    <name type="scientific">Papaver nudicaule</name>
    <name type="common">Iceland poppy</name>
    <dbReference type="NCBI Taxonomy" id="74823"/>
    <lineage>
        <taxon>Eukaryota</taxon>
        <taxon>Viridiplantae</taxon>
        <taxon>Streptophyta</taxon>
        <taxon>Embryophyta</taxon>
        <taxon>Tracheophyta</taxon>
        <taxon>Spermatophyta</taxon>
        <taxon>Magnoliopsida</taxon>
        <taxon>Ranunculales</taxon>
        <taxon>Papaveraceae</taxon>
        <taxon>Papaveroideae</taxon>
        <taxon>Papaver</taxon>
    </lineage>
</organism>